<dbReference type="AlphaFoldDB" id="A0A1L9R7S6"/>
<evidence type="ECO:0000256" key="1">
    <source>
        <dbReference type="ARBA" id="ARBA00004123"/>
    </source>
</evidence>
<evidence type="ECO:0000313" key="3">
    <source>
        <dbReference type="EMBL" id="OJJ30923.1"/>
    </source>
</evidence>
<reference evidence="4" key="1">
    <citation type="journal article" date="2017" name="Genome Biol.">
        <title>Comparative genomics reveals high biological diversity and specific adaptations in the industrially and medically important fungal genus Aspergillus.</title>
        <authorList>
            <person name="de Vries R.P."/>
            <person name="Riley R."/>
            <person name="Wiebenga A."/>
            <person name="Aguilar-Osorio G."/>
            <person name="Amillis S."/>
            <person name="Uchima C.A."/>
            <person name="Anderluh G."/>
            <person name="Asadollahi M."/>
            <person name="Askin M."/>
            <person name="Barry K."/>
            <person name="Battaglia E."/>
            <person name="Bayram O."/>
            <person name="Benocci T."/>
            <person name="Braus-Stromeyer S.A."/>
            <person name="Caldana C."/>
            <person name="Canovas D."/>
            <person name="Cerqueira G.C."/>
            <person name="Chen F."/>
            <person name="Chen W."/>
            <person name="Choi C."/>
            <person name="Clum A."/>
            <person name="Dos Santos R.A."/>
            <person name="Damasio A.R."/>
            <person name="Diallinas G."/>
            <person name="Emri T."/>
            <person name="Fekete E."/>
            <person name="Flipphi M."/>
            <person name="Freyberg S."/>
            <person name="Gallo A."/>
            <person name="Gournas C."/>
            <person name="Habgood R."/>
            <person name="Hainaut M."/>
            <person name="Harispe M.L."/>
            <person name="Henrissat B."/>
            <person name="Hilden K.S."/>
            <person name="Hope R."/>
            <person name="Hossain A."/>
            <person name="Karabika E."/>
            <person name="Karaffa L."/>
            <person name="Karanyi Z."/>
            <person name="Krasevec N."/>
            <person name="Kuo A."/>
            <person name="Kusch H."/>
            <person name="LaButti K."/>
            <person name="Lagendijk E.L."/>
            <person name="Lapidus A."/>
            <person name="Levasseur A."/>
            <person name="Lindquist E."/>
            <person name="Lipzen A."/>
            <person name="Logrieco A.F."/>
            <person name="MacCabe A."/>
            <person name="Maekelae M.R."/>
            <person name="Malavazi I."/>
            <person name="Melin P."/>
            <person name="Meyer V."/>
            <person name="Mielnichuk N."/>
            <person name="Miskei M."/>
            <person name="Molnar A.P."/>
            <person name="Mule G."/>
            <person name="Ngan C.Y."/>
            <person name="Orejas M."/>
            <person name="Orosz E."/>
            <person name="Ouedraogo J.P."/>
            <person name="Overkamp K.M."/>
            <person name="Park H.-S."/>
            <person name="Perrone G."/>
            <person name="Piumi F."/>
            <person name="Punt P.J."/>
            <person name="Ram A.F."/>
            <person name="Ramon A."/>
            <person name="Rauscher S."/>
            <person name="Record E."/>
            <person name="Riano-Pachon D.M."/>
            <person name="Robert V."/>
            <person name="Roehrig J."/>
            <person name="Ruller R."/>
            <person name="Salamov A."/>
            <person name="Salih N.S."/>
            <person name="Samson R.A."/>
            <person name="Sandor E."/>
            <person name="Sanguinetti M."/>
            <person name="Schuetze T."/>
            <person name="Sepcic K."/>
            <person name="Shelest E."/>
            <person name="Sherlock G."/>
            <person name="Sophianopoulou V."/>
            <person name="Squina F.M."/>
            <person name="Sun H."/>
            <person name="Susca A."/>
            <person name="Todd R.B."/>
            <person name="Tsang A."/>
            <person name="Unkles S.E."/>
            <person name="van de Wiele N."/>
            <person name="van Rossen-Uffink D."/>
            <person name="Oliveira J.V."/>
            <person name="Vesth T.C."/>
            <person name="Visser J."/>
            <person name="Yu J.-H."/>
            <person name="Zhou M."/>
            <person name="Andersen M.R."/>
            <person name="Archer D.B."/>
            <person name="Baker S.E."/>
            <person name="Benoit I."/>
            <person name="Brakhage A.A."/>
            <person name="Braus G.H."/>
            <person name="Fischer R."/>
            <person name="Frisvad J.C."/>
            <person name="Goldman G.H."/>
            <person name="Houbraken J."/>
            <person name="Oakley B."/>
            <person name="Pocsi I."/>
            <person name="Scazzocchio C."/>
            <person name="Seiboth B."/>
            <person name="vanKuyk P.A."/>
            <person name="Wortman J."/>
            <person name="Dyer P.S."/>
            <person name="Grigoriev I.V."/>
        </authorList>
    </citation>
    <scope>NUCLEOTIDE SEQUENCE [LARGE SCALE GENOMIC DNA]</scope>
    <source>
        <strain evidence="4">DTO 134E9</strain>
    </source>
</reference>
<dbReference type="PANTHER" id="PTHR37534">
    <property type="entry name" value="TRANSCRIPTIONAL ACTIVATOR PROTEIN UGA3"/>
    <property type="match status" value="1"/>
</dbReference>
<name>A0A1L9R7S6_ASPWE</name>
<organism evidence="3 4">
    <name type="scientific">Aspergillus wentii DTO 134E9</name>
    <dbReference type="NCBI Taxonomy" id="1073089"/>
    <lineage>
        <taxon>Eukaryota</taxon>
        <taxon>Fungi</taxon>
        <taxon>Dikarya</taxon>
        <taxon>Ascomycota</taxon>
        <taxon>Pezizomycotina</taxon>
        <taxon>Eurotiomycetes</taxon>
        <taxon>Eurotiomycetidae</taxon>
        <taxon>Eurotiales</taxon>
        <taxon>Aspergillaceae</taxon>
        <taxon>Aspergillus</taxon>
        <taxon>Aspergillus subgen. Cremei</taxon>
    </lineage>
</organism>
<dbReference type="InterPro" id="IPR021858">
    <property type="entry name" value="Fun_TF"/>
</dbReference>
<dbReference type="Proteomes" id="UP000184383">
    <property type="component" value="Unassembled WGS sequence"/>
</dbReference>
<dbReference type="RefSeq" id="XP_040684600.1">
    <property type="nucleotide sequence ID" value="XM_040839501.1"/>
</dbReference>
<dbReference type="PANTHER" id="PTHR37534:SF46">
    <property type="entry name" value="ZN(II)2CYS6 TRANSCRIPTION FACTOR (EUROFUNG)"/>
    <property type="match status" value="1"/>
</dbReference>
<dbReference type="EMBL" id="KV878216">
    <property type="protein sequence ID" value="OJJ30923.1"/>
    <property type="molecule type" value="Genomic_DNA"/>
</dbReference>
<dbReference type="CDD" id="cd12148">
    <property type="entry name" value="fungal_TF_MHR"/>
    <property type="match status" value="1"/>
</dbReference>
<dbReference type="STRING" id="1073089.A0A1L9R7S6"/>
<dbReference type="GeneID" id="63755349"/>
<dbReference type="VEuPathDB" id="FungiDB:ASPWEDRAFT_746571"/>
<evidence type="ECO:0000256" key="2">
    <source>
        <dbReference type="ARBA" id="ARBA00023242"/>
    </source>
</evidence>
<keyword evidence="2" id="KW-0539">Nucleus</keyword>
<gene>
    <name evidence="3" type="ORF">ASPWEDRAFT_746571</name>
</gene>
<keyword evidence="4" id="KW-1185">Reference proteome</keyword>
<dbReference type="GO" id="GO:0005634">
    <property type="term" value="C:nucleus"/>
    <property type="evidence" value="ECO:0007669"/>
    <property type="project" value="UniProtKB-SubCell"/>
</dbReference>
<comment type="subcellular location">
    <subcellularLocation>
        <location evidence="1">Nucleus</location>
    </subcellularLocation>
</comment>
<sequence length="382" mass="44062">MTNEHDGLLEMYDSEFCVLPLTSDTTINPFRCQRQTSQGSRLLFHSILALCCQHLDRLTGSWSSEASKHRTTASQLLEVALQGGQARNGVHLLEPILIMFTLDCTLSAAGKWTSHLAHAHSILQACGGPSALKNARVRAQVGMLLWWDATLALVSRQGPIIDQAYLKFLVKWEEQDEWSFFDLTGCPGELLVHLFHLAELAKQKEMSCTMEWLTFNMTPIIAIEQKIMNWTNNHVLPSNDTDTDSEETFHAHQDRHHCAEAWRYTLLIYIERVFKWERQQHRPRCMPRLVRMTLDHVRSCRRTSQTQKQLLLPVFLAGSETADKDMQGFVKDYCRYWGEKIRYNMFNSVPTLLDEIWADSSWWGDVIDRKTKASGQLQYLFG</sequence>
<protein>
    <recommendedName>
        <fullName evidence="5">Fungal-specific transcription factor domain-containing protein</fullName>
    </recommendedName>
</protein>
<proteinExistence type="predicted"/>
<evidence type="ECO:0008006" key="5">
    <source>
        <dbReference type="Google" id="ProtNLM"/>
    </source>
</evidence>
<dbReference type="OrthoDB" id="2015447at2759"/>
<dbReference type="Pfam" id="PF11951">
    <property type="entry name" value="Fungal_trans_2"/>
    <property type="match status" value="1"/>
</dbReference>
<accession>A0A1L9R7S6</accession>
<evidence type="ECO:0000313" key="4">
    <source>
        <dbReference type="Proteomes" id="UP000184383"/>
    </source>
</evidence>